<dbReference type="Gene3D" id="3.40.50.10950">
    <property type="match status" value="1"/>
</dbReference>
<comment type="cofactor">
    <cofactor evidence="2">
        <name>Mg(2+)</name>
        <dbReference type="ChEBI" id="CHEBI:18420"/>
    </cofactor>
</comment>
<comment type="similarity">
    <text evidence="4">In the C-terminal section; belongs to the phosphate acetyltransferase and butyryltransferase family.</text>
</comment>
<keyword evidence="11" id="KW-1185">Reference proteome</keyword>
<evidence type="ECO:0000256" key="4">
    <source>
        <dbReference type="ARBA" id="ARBA00008756"/>
    </source>
</evidence>
<dbReference type="InterPro" id="IPR012301">
    <property type="entry name" value="Malic_N_dom"/>
</dbReference>
<gene>
    <name evidence="10" type="ORF">Cyrtocomes_00673</name>
</gene>
<dbReference type="PANTHER" id="PTHR43237">
    <property type="entry name" value="NADP-DEPENDENT MALIC ENZYME"/>
    <property type="match status" value="1"/>
</dbReference>
<evidence type="ECO:0000256" key="3">
    <source>
        <dbReference type="ARBA" id="ARBA00007686"/>
    </source>
</evidence>
<evidence type="ECO:0000256" key="1">
    <source>
        <dbReference type="ARBA" id="ARBA00001936"/>
    </source>
</evidence>
<evidence type="ECO:0000259" key="8">
    <source>
        <dbReference type="SMART" id="SM00919"/>
    </source>
</evidence>
<sequence>MSKEALYQDSLDFHSSGRRGKISIELTKPLVTQRCLSLAYSPGVAAPCLEIQKDQELAYKYTSKGNFVAVISNGTAVLGLGNLGALASKPVMEGKAALFKRFADIDGIDIEVCTEDPDKFVESVRYIADSWGGINLEDIKAPECFIIEEKLKRLLNIPVFHDDQHGTAIVVAAGLINALGIVGKDIANAKIVVNGAGAAAIACIELIKYLGVRDDNLIACDTKGVIYKGRSEGMNKWKEKHASSTKCRTLEEAFDGADVFLGLSQKGAVSKNMIKKMGDKPIIFAMANPDPEITPEEIKEVRDDAIIATGRSDYNNQINNVMCFPYMFRGALDVRATVINNEMKVAAAQAIADLARQPVTVEVSDAYSGKRHEFGPEYIIPVPFDSRLIREIPAAVAKAAMETGVAKNPINDFYKYKQELMARISPRAGIMNKFFKNLRQNPKKVIFSIHDEEISAKSAVHWSTEGYGEAVLVGNSERLDKLVRKICKGTHPKGLVIADSKLDKDVPLYSSHLYEKMQRKGVNTDDAHNLVLSNNTLFASELLVHGNADALVAGTNKGFISTLKYVSRVVDRKKMLCNISVLSKGGRTIFITDTAINENPRAEDLAEIAIVAANEIKRIGHTPRVAFLSFSNFGNPSNRGATTILKALDIMNSKNLDFEFDGELTANVALNAQILLKYPFTKLSNSANLLVMPSLQAAHISVKLLQEFGDAILIANILCGFDKRVQIVQAFSSVSEVINAATIAVSS</sequence>
<dbReference type="Pfam" id="PF01515">
    <property type="entry name" value="PTA_PTB"/>
    <property type="match status" value="1"/>
</dbReference>
<dbReference type="Gene3D" id="3.40.50.10750">
    <property type="entry name" value="Isocitrate/Isopropylmalate dehydrogenase-like"/>
    <property type="match status" value="1"/>
</dbReference>
<dbReference type="InterPro" id="IPR012188">
    <property type="entry name" value="ME_PTA"/>
</dbReference>
<dbReference type="InterPro" id="IPR036291">
    <property type="entry name" value="NAD(P)-bd_dom_sf"/>
</dbReference>
<dbReference type="SUPFAM" id="SSF53659">
    <property type="entry name" value="Isocitrate/Isopropylmalate dehydrogenase-like"/>
    <property type="match status" value="1"/>
</dbReference>
<dbReference type="Gene3D" id="3.40.50.720">
    <property type="entry name" value="NAD(P)-binding Rossmann-like Domain"/>
    <property type="match status" value="1"/>
</dbReference>
<name>A0ABU5L8W6_9RICK</name>
<comment type="similarity">
    <text evidence="3">In the N-terminal section; belongs to the malic enzymes family.</text>
</comment>
<keyword evidence="7" id="KW-0511">Multifunctional enzyme</keyword>
<dbReference type="Pfam" id="PF00390">
    <property type="entry name" value="malic"/>
    <property type="match status" value="1"/>
</dbReference>
<evidence type="ECO:0000313" key="10">
    <source>
        <dbReference type="EMBL" id="MDZ5762294.1"/>
    </source>
</evidence>
<comment type="caution">
    <text evidence="10">The sequence shown here is derived from an EMBL/GenBank/DDBJ whole genome shotgun (WGS) entry which is preliminary data.</text>
</comment>
<evidence type="ECO:0000256" key="2">
    <source>
        <dbReference type="ARBA" id="ARBA00001946"/>
    </source>
</evidence>
<dbReference type="PIRSF" id="PIRSF036684">
    <property type="entry name" value="ME_PTA"/>
    <property type="match status" value="1"/>
</dbReference>
<organism evidence="10 11">
    <name type="scientific">Candidatus Cyrtobacter comes</name>
    <dbReference type="NCBI Taxonomy" id="675776"/>
    <lineage>
        <taxon>Bacteria</taxon>
        <taxon>Pseudomonadati</taxon>
        <taxon>Pseudomonadota</taxon>
        <taxon>Alphaproteobacteria</taxon>
        <taxon>Rickettsiales</taxon>
        <taxon>Candidatus Midichloriaceae</taxon>
        <taxon>Candidatus Cyrtobacter</taxon>
    </lineage>
</organism>
<dbReference type="SMART" id="SM00919">
    <property type="entry name" value="Malic_M"/>
    <property type="match status" value="1"/>
</dbReference>
<dbReference type="InterPro" id="IPR015884">
    <property type="entry name" value="Malic_enzyme_CS"/>
</dbReference>
<dbReference type="InterPro" id="IPR012302">
    <property type="entry name" value="Malic_NAD-bd"/>
</dbReference>
<dbReference type="EMBL" id="JARGYT010000035">
    <property type="protein sequence ID" value="MDZ5762294.1"/>
    <property type="molecule type" value="Genomic_DNA"/>
</dbReference>
<dbReference type="Proteomes" id="UP001293791">
    <property type="component" value="Unassembled WGS sequence"/>
</dbReference>
<protein>
    <submittedName>
        <fullName evidence="10">NADP-dependent malic enzyme</fullName>
    </submittedName>
</protein>
<dbReference type="InterPro" id="IPR045213">
    <property type="entry name" value="Malic_NAD-bd_bact_type"/>
</dbReference>
<dbReference type="InterPro" id="IPR002505">
    <property type="entry name" value="PTA_PTB"/>
</dbReference>
<dbReference type="InterPro" id="IPR037062">
    <property type="entry name" value="Malic_N_dom_sf"/>
</dbReference>
<keyword evidence="6" id="KW-0560">Oxidoreductase</keyword>
<dbReference type="Gene3D" id="3.40.50.10380">
    <property type="entry name" value="Malic enzyme, N-terminal domain"/>
    <property type="match status" value="1"/>
</dbReference>
<feature type="domain" description="Malic enzyme NAD-binding" evidence="8">
    <location>
        <begin position="164"/>
        <end position="401"/>
    </location>
</feature>
<evidence type="ECO:0000256" key="7">
    <source>
        <dbReference type="ARBA" id="ARBA00023268"/>
    </source>
</evidence>
<comment type="cofactor">
    <cofactor evidence="1">
        <name>Mn(2+)</name>
        <dbReference type="ChEBI" id="CHEBI:29035"/>
    </cofactor>
</comment>
<dbReference type="CDD" id="cd05311">
    <property type="entry name" value="NAD_bind_2_malic_enz"/>
    <property type="match status" value="1"/>
</dbReference>
<dbReference type="PANTHER" id="PTHR43237:SF4">
    <property type="entry name" value="NADP-DEPENDENT MALIC ENZYME"/>
    <property type="match status" value="1"/>
</dbReference>
<proteinExistence type="inferred from homology"/>
<accession>A0ABU5L8W6</accession>
<dbReference type="InterPro" id="IPR042113">
    <property type="entry name" value="P_AcTrfase_dom1"/>
</dbReference>
<dbReference type="Pfam" id="PF03949">
    <property type="entry name" value="Malic_M"/>
    <property type="match status" value="1"/>
</dbReference>
<dbReference type="RefSeq" id="WP_322497770.1">
    <property type="nucleotide sequence ID" value="NZ_JARGYT010000035.1"/>
</dbReference>
<dbReference type="SUPFAM" id="SSF53223">
    <property type="entry name" value="Aminoacid dehydrogenase-like, N-terminal domain"/>
    <property type="match status" value="1"/>
</dbReference>
<dbReference type="InterPro" id="IPR051674">
    <property type="entry name" value="Malate_Decarboxylase"/>
</dbReference>
<dbReference type="SMART" id="SM01274">
    <property type="entry name" value="malic"/>
    <property type="match status" value="1"/>
</dbReference>
<keyword evidence="5" id="KW-0479">Metal-binding</keyword>
<dbReference type="InterPro" id="IPR046346">
    <property type="entry name" value="Aminoacid_DH-like_N_sf"/>
</dbReference>
<evidence type="ECO:0000256" key="6">
    <source>
        <dbReference type="ARBA" id="ARBA00023002"/>
    </source>
</evidence>
<feature type="domain" description="Malic enzyme N-terminal" evidence="9">
    <location>
        <begin position="19"/>
        <end position="152"/>
    </location>
</feature>
<evidence type="ECO:0000313" key="11">
    <source>
        <dbReference type="Proteomes" id="UP001293791"/>
    </source>
</evidence>
<dbReference type="PROSITE" id="PS00331">
    <property type="entry name" value="MALIC_ENZYMES"/>
    <property type="match status" value="1"/>
</dbReference>
<dbReference type="InterPro" id="IPR042112">
    <property type="entry name" value="P_AcTrfase_dom2"/>
</dbReference>
<reference evidence="10 11" key="1">
    <citation type="submission" date="2023-02" db="EMBL/GenBank/DDBJ databases">
        <title>Host association and intracellularity evolved multiple times independently in the Rickettsiales.</title>
        <authorList>
            <person name="Castelli M."/>
            <person name="Nardi T."/>
            <person name="Gammuto L."/>
            <person name="Bellinzona G."/>
            <person name="Sabaneyeva E."/>
            <person name="Potekhin A."/>
            <person name="Serra V."/>
            <person name="Petroni G."/>
            <person name="Sassera D."/>
        </authorList>
    </citation>
    <scope>NUCLEOTIDE SEQUENCE [LARGE SCALE GENOMIC DNA]</scope>
    <source>
        <strain evidence="10 11">BOD18</strain>
    </source>
</reference>
<evidence type="ECO:0000259" key="9">
    <source>
        <dbReference type="SMART" id="SM01274"/>
    </source>
</evidence>
<dbReference type="SUPFAM" id="SSF51735">
    <property type="entry name" value="NAD(P)-binding Rossmann-fold domains"/>
    <property type="match status" value="1"/>
</dbReference>
<evidence type="ECO:0000256" key="5">
    <source>
        <dbReference type="ARBA" id="ARBA00022723"/>
    </source>
</evidence>